<dbReference type="GO" id="GO:0004673">
    <property type="term" value="F:protein histidine kinase activity"/>
    <property type="evidence" value="ECO:0007669"/>
    <property type="project" value="UniProtKB-EC"/>
</dbReference>
<dbReference type="KEGG" id="aoa:dqs_0693"/>
<name>A1K336_AZOSB</name>
<evidence type="ECO:0000313" key="9">
    <source>
        <dbReference type="Proteomes" id="UP000002588"/>
    </source>
</evidence>
<dbReference type="EC" id="2.7.13.3" evidence="2"/>
<dbReference type="CDD" id="cd00130">
    <property type="entry name" value="PAS"/>
    <property type="match status" value="1"/>
</dbReference>
<dbReference type="InterPro" id="IPR013655">
    <property type="entry name" value="PAS_fold_3"/>
</dbReference>
<dbReference type="InterPro" id="IPR035965">
    <property type="entry name" value="PAS-like_dom_sf"/>
</dbReference>
<dbReference type="InterPro" id="IPR000700">
    <property type="entry name" value="PAS-assoc_C"/>
</dbReference>
<keyword evidence="5" id="KW-0418">Kinase</keyword>
<dbReference type="PROSITE" id="PS50113">
    <property type="entry name" value="PAC"/>
    <property type="match status" value="1"/>
</dbReference>
<dbReference type="Pfam" id="PF08447">
    <property type="entry name" value="PAS_3"/>
    <property type="match status" value="1"/>
</dbReference>
<keyword evidence="9" id="KW-1185">Reference proteome</keyword>
<dbReference type="InterPro" id="IPR000014">
    <property type="entry name" value="PAS"/>
</dbReference>
<dbReference type="OrthoDB" id="9792869at2"/>
<evidence type="ECO:0000256" key="4">
    <source>
        <dbReference type="ARBA" id="ARBA00022679"/>
    </source>
</evidence>
<gene>
    <name evidence="8" type="ordered locus">azo0624</name>
</gene>
<feature type="transmembrane region" description="Helical" evidence="6">
    <location>
        <begin position="53"/>
        <end position="71"/>
    </location>
</feature>
<evidence type="ECO:0000256" key="5">
    <source>
        <dbReference type="ARBA" id="ARBA00022777"/>
    </source>
</evidence>
<organism evidence="8 9">
    <name type="scientific">Azoarcus sp. (strain BH72)</name>
    <dbReference type="NCBI Taxonomy" id="418699"/>
    <lineage>
        <taxon>Bacteria</taxon>
        <taxon>Pseudomonadati</taxon>
        <taxon>Pseudomonadota</taxon>
        <taxon>Betaproteobacteria</taxon>
        <taxon>Rhodocyclales</taxon>
        <taxon>Zoogloeaceae</taxon>
        <taxon>Azoarcus</taxon>
    </lineage>
</organism>
<dbReference type="HOGENOM" id="CLU_1232965_0_0_4"/>
<dbReference type="InterPro" id="IPR052162">
    <property type="entry name" value="Sensor_kinase/Photoreceptor"/>
</dbReference>
<keyword evidence="3" id="KW-0597">Phosphoprotein</keyword>
<proteinExistence type="predicted"/>
<keyword evidence="6" id="KW-0472">Membrane</keyword>
<sequence>MPNSPLPVLPSPAMLALPVALIYAAFAVAWIVYSDQVIGIWVRDPDRLTDVQTLKGIVFVVGTALMLWAMVRRGYARQAELQEVLLRREARLRIALRATGLGLWDYLVESREVEYDEEAARMLGRPPAAFREPAEVWLGRLHPDDREPFRQRFRDYLEGRSEQYASEFRLAMPNGEFRWFSSVGQIVDRDAQGLPLRLIGTYLDITGRRRSSGSNGVLSVEHTT</sequence>
<dbReference type="SUPFAM" id="SSF55785">
    <property type="entry name" value="PYP-like sensor domain (PAS domain)"/>
    <property type="match status" value="1"/>
</dbReference>
<dbReference type="EMBL" id="AM406670">
    <property type="protein sequence ID" value="CAL93241.1"/>
    <property type="molecule type" value="Genomic_DNA"/>
</dbReference>
<accession>A1K336</accession>
<dbReference type="Gene3D" id="3.30.450.20">
    <property type="entry name" value="PAS domain"/>
    <property type="match status" value="1"/>
</dbReference>
<dbReference type="eggNOG" id="COG2202">
    <property type="taxonomic scope" value="Bacteria"/>
</dbReference>
<keyword evidence="6" id="KW-0812">Transmembrane</keyword>
<dbReference type="NCBIfam" id="TIGR00229">
    <property type="entry name" value="sensory_box"/>
    <property type="match status" value="1"/>
</dbReference>
<evidence type="ECO:0000256" key="6">
    <source>
        <dbReference type="SAM" id="Phobius"/>
    </source>
</evidence>
<feature type="transmembrane region" description="Helical" evidence="6">
    <location>
        <begin position="12"/>
        <end position="33"/>
    </location>
</feature>
<keyword evidence="6" id="KW-1133">Transmembrane helix</keyword>
<evidence type="ECO:0000259" key="7">
    <source>
        <dbReference type="PROSITE" id="PS50113"/>
    </source>
</evidence>
<dbReference type="InterPro" id="IPR001610">
    <property type="entry name" value="PAC"/>
</dbReference>
<feature type="domain" description="PAC" evidence="7">
    <location>
        <begin position="164"/>
        <end position="217"/>
    </location>
</feature>
<dbReference type="SMART" id="SM00086">
    <property type="entry name" value="PAC"/>
    <property type="match status" value="1"/>
</dbReference>
<dbReference type="STRING" id="62928.azo0624"/>
<keyword evidence="4" id="KW-0808">Transferase</keyword>
<dbReference type="RefSeq" id="WP_011764359.1">
    <property type="nucleotide sequence ID" value="NC_008702.1"/>
</dbReference>
<evidence type="ECO:0000256" key="3">
    <source>
        <dbReference type="ARBA" id="ARBA00022553"/>
    </source>
</evidence>
<dbReference type="Gene3D" id="2.10.70.100">
    <property type="match status" value="1"/>
</dbReference>
<evidence type="ECO:0000256" key="2">
    <source>
        <dbReference type="ARBA" id="ARBA00012438"/>
    </source>
</evidence>
<evidence type="ECO:0000313" key="8">
    <source>
        <dbReference type="EMBL" id="CAL93241.1"/>
    </source>
</evidence>
<evidence type="ECO:0000256" key="1">
    <source>
        <dbReference type="ARBA" id="ARBA00000085"/>
    </source>
</evidence>
<dbReference type="KEGG" id="azo:azo0624"/>
<dbReference type="AlphaFoldDB" id="A1K336"/>
<dbReference type="PANTHER" id="PTHR43304">
    <property type="entry name" value="PHYTOCHROME-LIKE PROTEIN CPH1"/>
    <property type="match status" value="1"/>
</dbReference>
<reference evidence="8 9" key="1">
    <citation type="journal article" date="2006" name="Nat. Biotechnol.">
        <title>Complete genome of the mutualistic, N2-fixing grass endophyte Azoarcus sp. strain BH72.</title>
        <authorList>
            <person name="Krause A."/>
            <person name="Ramakumar A."/>
            <person name="Bartels D."/>
            <person name="Battistoni F."/>
            <person name="Bekel T."/>
            <person name="Boch J."/>
            <person name="Boehm M."/>
            <person name="Friedrich F."/>
            <person name="Hurek T."/>
            <person name="Krause L."/>
            <person name="Linke B."/>
            <person name="McHardy A.C."/>
            <person name="Sarkar A."/>
            <person name="Schneiker S."/>
            <person name="Syed A.A."/>
            <person name="Thauer R."/>
            <person name="Vorhoelter F.-J."/>
            <person name="Weidner S."/>
            <person name="Puehler A."/>
            <person name="Reinhold-Hurek B."/>
            <person name="Kaiser O."/>
            <person name="Goesmann A."/>
        </authorList>
    </citation>
    <scope>NUCLEOTIDE SEQUENCE [LARGE SCALE GENOMIC DNA]</scope>
    <source>
        <strain evidence="8 9">BH72</strain>
    </source>
</reference>
<comment type="catalytic activity">
    <reaction evidence="1">
        <text>ATP + protein L-histidine = ADP + protein N-phospho-L-histidine.</text>
        <dbReference type="EC" id="2.7.13.3"/>
    </reaction>
</comment>
<dbReference type="SMART" id="SM00091">
    <property type="entry name" value="PAS"/>
    <property type="match status" value="1"/>
</dbReference>
<dbReference type="Proteomes" id="UP000002588">
    <property type="component" value="Chromosome"/>
</dbReference>
<dbReference type="PANTHER" id="PTHR43304:SF1">
    <property type="entry name" value="PAC DOMAIN-CONTAINING PROTEIN"/>
    <property type="match status" value="1"/>
</dbReference>
<protein>
    <recommendedName>
        <fullName evidence="2">histidine kinase</fullName>
        <ecNumber evidence="2">2.7.13.3</ecNumber>
    </recommendedName>
</protein>